<keyword evidence="3" id="KW-1185">Reference proteome</keyword>
<protein>
    <recommendedName>
        <fullName evidence="4">DsrE family protein</fullName>
    </recommendedName>
</protein>
<reference evidence="2 3" key="1">
    <citation type="journal article" date="2020" name="Microorganisms">
        <title>Osmotic Adaptation and Compatible Solute Biosynthesis of Phototrophic Bacteria as Revealed from Genome Analyses.</title>
        <authorList>
            <person name="Imhoff J.F."/>
            <person name="Rahn T."/>
            <person name="Kunzel S."/>
            <person name="Keller A."/>
            <person name="Neulinger S.C."/>
        </authorList>
    </citation>
    <scope>NUCLEOTIDE SEQUENCE [LARGE SCALE GENOMIC DNA]</scope>
    <source>
        <strain evidence="2 3">DSM 6210</strain>
    </source>
</reference>
<dbReference type="Proteomes" id="UP000748752">
    <property type="component" value="Unassembled WGS sequence"/>
</dbReference>
<dbReference type="EMBL" id="NRRV01000016">
    <property type="protein sequence ID" value="MBK1630759.1"/>
    <property type="molecule type" value="Genomic_DNA"/>
</dbReference>
<accession>A0ABS1CGZ4</accession>
<evidence type="ECO:0000313" key="2">
    <source>
        <dbReference type="EMBL" id="MBK1630759.1"/>
    </source>
</evidence>
<feature type="signal peptide" evidence="1">
    <location>
        <begin position="1"/>
        <end position="23"/>
    </location>
</feature>
<dbReference type="InterPro" id="IPR003787">
    <property type="entry name" value="Sulphur_relay_DsrE/F-like"/>
</dbReference>
<name>A0ABS1CGZ4_9GAMM</name>
<dbReference type="PANTHER" id="PTHR37691:SF1">
    <property type="entry name" value="BLR3518 PROTEIN"/>
    <property type="match status" value="1"/>
</dbReference>
<gene>
    <name evidence="2" type="ORF">CKO31_08380</name>
</gene>
<dbReference type="InterPro" id="IPR027396">
    <property type="entry name" value="DsrEFH-like"/>
</dbReference>
<keyword evidence="1" id="KW-0732">Signal</keyword>
<comment type="caution">
    <text evidence="2">The sequence shown here is derived from an EMBL/GenBank/DDBJ whole genome shotgun (WGS) entry which is preliminary data.</text>
</comment>
<proteinExistence type="predicted"/>
<sequence>MHMRILLLSLLLAFTLGPVAALAGDKPKVVYHVADEDKVSFALNNIKNHLAGVGGGDNIEIVLVSHGPAVKRFNDIEAVDRVRNGIAELQEQGVTFEACANTLEALGLAPDELLPGFKIAEEGGVTRITELQGQGYAYIRP</sequence>
<dbReference type="SUPFAM" id="SSF75169">
    <property type="entry name" value="DsrEFH-like"/>
    <property type="match status" value="1"/>
</dbReference>
<dbReference type="Pfam" id="PF02635">
    <property type="entry name" value="DsrE"/>
    <property type="match status" value="1"/>
</dbReference>
<dbReference type="PANTHER" id="PTHR37691">
    <property type="entry name" value="BLR3518 PROTEIN"/>
    <property type="match status" value="1"/>
</dbReference>
<organism evidence="2 3">
    <name type="scientific">Thiohalocapsa halophila</name>
    <dbReference type="NCBI Taxonomy" id="69359"/>
    <lineage>
        <taxon>Bacteria</taxon>
        <taxon>Pseudomonadati</taxon>
        <taxon>Pseudomonadota</taxon>
        <taxon>Gammaproteobacteria</taxon>
        <taxon>Chromatiales</taxon>
        <taxon>Chromatiaceae</taxon>
        <taxon>Thiohalocapsa</taxon>
    </lineage>
</organism>
<feature type="chain" id="PRO_5046463339" description="DsrE family protein" evidence="1">
    <location>
        <begin position="24"/>
        <end position="141"/>
    </location>
</feature>
<evidence type="ECO:0000256" key="1">
    <source>
        <dbReference type="SAM" id="SignalP"/>
    </source>
</evidence>
<dbReference type="Gene3D" id="3.40.1260.10">
    <property type="entry name" value="DsrEFH-like"/>
    <property type="match status" value="1"/>
</dbReference>
<evidence type="ECO:0000313" key="3">
    <source>
        <dbReference type="Proteomes" id="UP000748752"/>
    </source>
</evidence>
<evidence type="ECO:0008006" key="4">
    <source>
        <dbReference type="Google" id="ProtNLM"/>
    </source>
</evidence>